<evidence type="ECO:0000313" key="2">
    <source>
        <dbReference type="EMBL" id="SMC57638.1"/>
    </source>
</evidence>
<feature type="chain" id="PRO_5012122317" evidence="1">
    <location>
        <begin position="27"/>
        <end position="481"/>
    </location>
</feature>
<keyword evidence="3" id="KW-1185">Reference proteome</keyword>
<evidence type="ECO:0000313" key="3">
    <source>
        <dbReference type="Proteomes" id="UP000192678"/>
    </source>
</evidence>
<sequence>MKKSFLHKLLCLFFILCMCLVKQSYSQGKLKNKLKSSISIIDSSGLSLANGTYGNIINGQSFQQDALTSANGWQYITYYDAERHVCVGRRKLPSSKWEIVRLTDYRFSKNKSQQNDAHNTISIGLCEKDGTIHLSFDQHGGGLNYRVSKTGILGHPEKVQWESTLFTPVINYLEKGKPILAISYPAFISTPQGNLLFVFRNGYSGNGDCILVSYDGSKSKWYNSRTFISGKGIYVDPQAGASKARNAYLNNICFDRVGRLHISWTWREIVASVGNRDICYAYSTDNGDSWLDQKNVRITAPTSAATTESIDTQTPNILVRRLDRGWGMINQQSQVIDHNLTPHIVMSHRKKEGLPGWSKMDDALYFHYYKTGDNWIAQQIPFIGNRPKLLADKNNNLYLIFIRKGNFDFINQGAPLVIVKAKSKNNWADWTSVYESKEHYFNEVQLDVKRWTADNVLSIMGQALPINIGAASAIKVIDIKL</sequence>
<dbReference type="AlphaFoldDB" id="A0A1W2ABK8"/>
<accession>A0A1W2ABK8</accession>
<dbReference type="EMBL" id="FWYB01000001">
    <property type="protein sequence ID" value="SMC57638.1"/>
    <property type="molecule type" value="Genomic_DNA"/>
</dbReference>
<dbReference type="STRING" id="475255.SAMN04488101_101366"/>
<evidence type="ECO:0000256" key="1">
    <source>
        <dbReference type="SAM" id="SignalP"/>
    </source>
</evidence>
<gene>
    <name evidence="2" type="ORF">SAMN04488101_101366</name>
</gene>
<dbReference type="InterPro" id="IPR036278">
    <property type="entry name" value="Sialidase_sf"/>
</dbReference>
<dbReference type="SUPFAM" id="SSF50939">
    <property type="entry name" value="Sialidases"/>
    <property type="match status" value="1"/>
</dbReference>
<keyword evidence="1" id="KW-0732">Signal</keyword>
<proteinExistence type="predicted"/>
<dbReference type="Pfam" id="PF15892">
    <property type="entry name" value="BNR_4"/>
    <property type="match status" value="1"/>
</dbReference>
<protein>
    <submittedName>
        <fullName evidence="2">BNR repeat-containing family member</fullName>
    </submittedName>
</protein>
<name>A0A1W2ABK8_9SPHI</name>
<organism evidence="2 3">
    <name type="scientific">Pedobacter nyackensis</name>
    <dbReference type="NCBI Taxonomy" id="475255"/>
    <lineage>
        <taxon>Bacteria</taxon>
        <taxon>Pseudomonadati</taxon>
        <taxon>Bacteroidota</taxon>
        <taxon>Sphingobacteriia</taxon>
        <taxon>Sphingobacteriales</taxon>
        <taxon>Sphingobacteriaceae</taxon>
        <taxon>Pedobacter</taxon>
    </lineage>
</organism>
<feature type="signal peptide" evidence="1">
    <location>
        <begin position="1"/>
        <end position="26"/>
    </location>
</feature>
<reference evidence="2 3" key="1">
    <citation type="submission" date="2017-04" db="EMBL/GenBank/DDBJ databases">
        <authorList>
            <person name="Afonso C.L."/>
            <person name="Miller P.J."/>
            <person name="Scott M.A."/>
            <person name="Spackman E."/>
            <person name="Goraichik I."/>
            <person name="Dimitrov K.M."/>
            <person name="Suarez D.L."/>
            <person name="Swayne D.E."/>
        </authorList>
    </citation>
    <scope>NUCLEOTIDE SEQUENCE [LARGE SCALE GENOMIC DNA]</scope>
    <source>
        <strain evidence="2 3">DSM 19625</strain>
    </source>
</reference>
<dbReference type="Proteomes" id="UP000192678">
    <property type="component" value="Unassembled WGS sequence"/>
</dbReference>